<organism evidence="1">
    <name type="scientific">Arundo donax</name>
    <name type="common">Giant reed</name>
    <name type="synonym">Donax arundinaceus</name>
    <dbReference type="NCBI Taxonomy" id="35708"/>
    <lineage>
        <taxon>Eukaryota</taxon>
        <taxon>Viridiplantae</taxon>
        <taxon>Streptophyta</taxon>
        <taxon>Embryophyta</taxon>
        <taxon>Tracheophyta</taxon>
        <taxon>Spermatophyta</taxon>
        <taxon>Magnoliopsida</taxon>
        <taxon>Liliopsida</taxon>
        <taxon>Poales</taxon>
        <taxon>Poaceae</taxon>
        <taxon>PACMAD clade</taxon>
        <taxon>Arundinoideae</taxon>
        <taxon>Arundineae</taxon>
        <taxon>Arundo</taxon>
    </lineage>
</organism>
<evidence type="ECO:0000313" key="1">
    <source>
        <dbReference type="EMBL" id="JAD20767.1"/>
    </source>
</evidence>
<protein>
    <submittedName>
        <fullName evidence="1">Uncharacterized protein</fullName>
    </submittedName>
</protein>
<reference evidence="1" key="1">
    <citation type="submission" date="2014-09" db="EMBL/GenBank/DDBJ databases">
        <authorList>
            <person name="Magalhaes I.L.F."/>
            <person name="Oliveira U."/>
            <person name="Santos F.R."/>
            <person name="Vidigal T.H.D.A."/>
            <person name="Brescovit A.D."/>
            <person name="Santos A.J."/>
        </authorList>
    </citation>
    <scope>NUCLEOTIDE SEQUENCE</scope>
    <source>
        <tissue evidence="1">Shoot tissue taken approximately 20 cm above the soil surface</tissue>
    </source>
</reference>
<name>A0A0A8YBB9_ARUDO</name>
<dbReference type="EMBL" id="GBRH01277128">
    <property type="protein sequence ID" value="JAD20767.1"/>
    <property type="molecule type" value="Transcribed_RNA"/>
</dbReference>
<reference evidence="1" key="2">
    <citation type="journal article" date="2015" name="Data Brief">
        <title>Shoot transcriptome of the giant reed, Arundo donax.</title>
        <authorList>
            <person name="Barrero R.A."/>
            <person name="Guerrero F.D."/>
            <person name="Moolhuijzen P."/>
            <person name="Goolsby J.A."/>
            <person name="Tidwell J."/>
            <person name="Bellgard S.E."/>
            <person name="Bellgard M.I."/>
        </authorList>
    </citation>
    <scope>NUCLEOTIDE SEQUENCE</scope>
    <source>
        <tissue evidence="1">Shoot tissue taken approximately 20 cm above the soil surface</tissue>
    </source>
</reference>
<proteinExistence type="predicted"/>
<sequence>MHDNVMVICLRSSQIAMSCRSDSL</sequence>
<dbReference type="AlphaFoldDB" id="A0A0A8YBB9"/>
<accession>A0A0A8YBB9</accession>